<dbReference type="EMBL" id="VXIS01000021">
    <property type="protein sequence ID" value="KAA8912638.1"/>
    <property type="molecule type" value="Genomic_DNA"/>
</dbReference>
<sequence>MKKMDEKLGAQARRDKAATRKLAAKRALTAANPSVDAPEMGFAPMRQTWGPQLARHAQIPKRRRSWSLNLAPSKCALRPTLAASTEIGVRGGRWLLVGEVPPIASPLLVALIPSVPPSLAPEQLTLLPRTASPPLQLPTSPSPWVLRPLPPATSMLPPARLPFPPPLSLVVSLSWPVLVLLSPGVSWPPGVQCSSLWPFQHAQARAASGSRTKVADDLTAVQSQHR</sequence>
<dbReference type="AlphaFoldDB" id="A0A5J5F7Z2"/>
<gene>
    <name evidence="2" type="ORF">FN846DRAFT_903388</name>
</gene>
<feature type="region of interest" description="Disordered" evidence="1">
    <location>
        <begin position="1"/>
        <end position="21"/>
    </location>
</feature>
<evidence type="ECO:0000313" key="3">
    <source>
        <dbReference type="Proteomes" id="UP000326924"/>
    </source>
</evidence>
<keyword evidence="3" id="KW-1185">Reference proteome</keyword>
<reference evidence="2 3" key="1">
    <citation type="submission" date="2019-09" db="EMBL/GenBank/DDBJ databases">
        <title>Draft genome of the ectomycorrhizal ascomycete Sphaerosporella brunnea.</title>
        <authorList>
            <consortium name="DOE Joint Genome Institute"/>
            <person name="Benucci G.M."/>
            <person name="Marozzi G."/>
            <person name="Antonielli L."/>
            <person name="Sanchez S."/>
            <person name="Marco P."/>
            <person name="Wang X."/>
            <person name="Falini L.B."/>
            <person name="Barry K."/>
            <person name="Haridas S."/>
            <person name="Lipzen A."/>
            <person name="Labutti K."/>
            <person name="Grigoriev I.V."/>
            <person name="Murat C."/>
            <person name="Martin F."/>
            <person name="Albertini E."/>
            <person name="Donnini D."/>
            <person name="Bonito G."/>
        </authorList>
    </citation>
    <scope>NUCLEOTIDE SEQUENCE [LARGE SCALE GENOMIC DNA]</scope>
    <source>
        <strain evidence="2 3">Sb_GMNB300</strain>
    </source>
</reference>
<dbReference type="InParanoid" id="A0A5J5F7Z2"/>
<feature type="compositionally biased region" description="Basic and acidic residues" evidence="1">
    <location>
        <begin position="1"/>
        <end position="18"/>
    </location>
</feature>
<organism evidence="2 3">
    <name type="scientific">Sphaerosporella brunnea</name>
    <dbReference type="NCBI Taxonomy" id="1250544"/>
    <lineage>
        <taxon>Eukaryota</taxon>
        <taxon>Fungi</taxon>
        <taxon>Dikarya</taxon>
        <taxon>Ascomycota</taxon>
        <taxon>Pezizomycotina</taxon>
        <taxon>Pezizomycetes</taxon>
        <taxon>Pezizales</taxon>
        <taxon>Pyronemataceae</taxon>
        <taxon>Sphaerosporella</taxon>
    </lineage>
</organism>
<evidence type="ECO:0000313" key="2">
    <source>
        <dbReference type="EMBL" id="KAA8912638.1"/>
    </source>
</evidence>
<proteinExistence type="predicted"/>
<name>A0A5J5F7Z2_9PEZI</name>
<protein>
    <submittedName>
        <fullName evidence="2">Uncharacterized protein</fullName>
    </submittedName>
</protein>
<comment type="caution">
    <text evidence="2">The sequence shown here is derived from an EMBL/GenBank/DDBJ whole genome shotgun (WGS) entry which is preliminary data.</text>
</comment>
<accession>A0A5J5F7Z2</accession>
<dbReference type="Proteomes" id="UP000326924">
    <property type="component" value="Unassembled WGS sequence"/>
</dbReference>
<evidence type="ECO:0000256" key="1">
    <source>
        <dbReference type="SAM" id="MobiDB-lite"/>
    </source>
</evidence>